<reference evidence="2 3" key="1">
    <citation type="submission" date="2019-04" db="EMBL/GenBank/DDBJ databases">
        <title>Friends and foes A comparative genomics study of 23 Aspergillus species from section Flavi.</title>
        <authorList>
            <consortium name="DOE Joint Genome Institute"/>
            <person name="Kjaerbolling I."/>
            <person name="Vesth T."/>
            <person name="Frisvad J.C."/>
            <person name="Nybo J.L."/>
            <person name="Theobald S."/>
            <person name="Kildgaard S."/>
            <person name="Isbrandt T."/>
            <person name="Kuo A."/>
            <person name="Sato A."/>
            <person name="Lyhne E.K."/>
            <person name="Kogle M.E."/>
            <person name="Wiebenga A."/>
            <person name="Kun R.S."/>
            <person name="Lubbers R.J."/>
            <person name="Makela M.R."/>
            <person name="Barry K."/>
            <person name="Chovatia M."/>
            <person name="Clum A."/>
            <person name="Daum C."/>
            <person name="Haridas S."/>
            <person name="He G."/>
            <person name="LaButti K."/>
            <person name="Lipzen A."/>
            <person name="Mondo S."/>
            <person name="Riley R."/>
            <person name="Salamov A."/>
            <person name="Simmons B.A."/>
            <person name="Magnuson J.K."/>
            <person name="Henrissat B."/>
            <person name="Mortensen U.H."/>
            <person name="Larsen T.O."/>
            <person name="Devries R.P."/>
            <person name="Grigoriev I.V."/>
            <person name="Machida M."/>
            <person name="Baker S.E."/>
            <person name="Andersen M.R."/>
        </authorList>
    </citation>
    <scope>NUCLEOTIDE SEQUENCE [LARGE SCALE GENOMIC DNA]</scope>
    <source>
        <strain evidence="2 3">CBS 151.66</strain>
    </source>
</reference>
<proteinExistence type="predicted"/>
<organism evidence="2 3">
    <name type="scientific">Aspergillus leporis</name>
    <dbReference type="NCBI Taxonomy" id="41062"/>
    <lineage>
        <taxon>Eukaryota</taxon>
        <taxon>Fungi</taxon>
        <taxon>Dikarya</taxon>
        <taxon>Ascomycota</taxon>
        <taxon>Pezizomycotina</taxon>
        <taxon>Eurotiomycetes</taxon>
        <taxon>Eurotiomycetidae</taxon>
        <taxon>Eurotiales</taxon>
        <taxon>Aspergillaceae</taxon>
        <taxon>Aspergillus</taxon>
        <taxon>Aspergillus subgen. Circumdati</taxon>
    </lineage>
</organism>
<evidence type="ECO:0000313" key="3">
    <source>
        <dbReference type="Proteomes" id="UP000326565"/>
    </source>
</evidence>
<dbReference type="EMBL" id="ML732197">
    <property type="protein sequence ID" value="KAB8075237.1"/>
    <property type="molecule type" value="Genomic_DNA"/>
</dbReference>
<sequence>MRLLIVLPALFLLLATPVVSRIAGYNPDDNLRPDNVTGLDYKYYNKIGSYYNGTLEISISPKYNPTPGIFRGKTCHEFENKTVKISMKAISGFQEVAPKAPSPNPFFLNLNAWDKDYNLTNQYQTANYSEYDAIRISTNTDQDFNASYHFNITNNNTETWYDFHGLANPSVLRWENFKFNVSGYCDPNKGSDESRLFTGNLLSPDERIQYDWTENPIPVPTIRGGFTEHQAWVEVSGLFEARSRDTDLVGEIRFRFDGLVDSDRSDQLFMGRKTPEWNATMGFAVGSVGGAGESAASAFSPLKLSGFTLVTLATMVMIA</sequence>
<evidence type="ECO:0000313" key="2">
    <source>
        <dbReference type="EMBL" id="KAB8075237.1"/>
    </source>
</evidence>
<name>A0A5N5X569_9EURO</name>
<evidence type="ECO:0000256" key="1">
    <source>
        <dbReference type="SAM" id="SignalP"/>
    </source>
</evidence>
<gene>
    <name evidence="2" type="ORF">BDV29DRAFT_155847</name>
</gene>
<keyword evidence="1" id="KW-0732">Signal</keyword>
<dbReference type="Proteomes" id="UP000326565">
    <property type="component" value="Unassembled WGS sequence"/>
</dbReference>
<keyword evidence="3" id="KW-1185">Reference proteome</keyword>
<feature type="signal peptide" evidence="1">
    <location>
        <begin position="1"/>
        <end position="20"/>
    </location>
</feature>
<feature type="chain" id="PRO_5024808132" description="Concanavalin A-like lectin/glucanase domain-containing protein" evidence="1">
    <location>
        <begin position="21"/>
        <end position="319"/>
    </location>
</feature>
<protein>
    <recommendedName>
        <fullName evidence="4">Concanavalin A-like lectin/glucanase domain-containing protein</fullName>
    </recommendedName>
</protein>
<accession>A0A5N5X569</accession>
<dbReference type="OrthoDB" id="5054768at2759"/>
<evidence type="ECO:0008006" key="4">
    <source>
        <dbReference type="Google" id="ProtNLM"/>
    </source>
</evidence>
<dbReference type="AlphaFoldDB" id="A0A5N5X569"/>